<dbReference type="AlphaFoldDB" id="B2JTW6"/>
<evidence type="ECO:0000313" key="2">
    <source>
        <dbReference type="Proteomes" id="UP000001192"/>
    </source>
</evidence>
<dbReference type="InterPro" id="IPR058915">
    <property type="entry name" value="AcrVA2-like"/>
</dbReference>
<dbReference type="EMBL" id="CP001045">
    <property type="protein sequence ID" value="ACC76019.1"/>
    <property type="molecule type" value="Genomic_DNA"/>
</dbReference>
<sequence length="411" mass="45173">MSLPDVRRKGWEPLPQETLIAAIEANPGDGFPWIIAPRGVAPEQRINRRRMFLAFALRATMQASLNAGGPRFASLPVPVRHRAAGTHDCWNGVREEAGEDGVALWSKLEDARCSPSRLRHDLSAFSACHLGRARPDDVQLDAWATEGALVQSYWLRQGALYEPTVALHQLLAASDVASDVPLSMLRLPSPAVCITPDPSTRERAGLDAVMVFEHGNPDDPDTGRWLTFGIWKRSEAGEFRLRLQVLSANAGAGARSVDAILSGGVGEGDGDTGKDEVSRQALDYAIKVLLYLSLDSSPVIHERPYSTAPREFRGLGKRRREERLADIERLYDRYLVGPVVLPDGLSRAAGRPEGAHHELRAHWRRGHFRMQPYGPAASQRKLIFVMPTLVRADRLGDDLGESQATTGDIAL</sequence>
<dbReference type="Pfam" id="PF26125">
    <property type="entry name" value="AcrVA2-like"/>
    <property type="match status" value="1"/>
</dbReference>
<accession>B2JTW6</accession>
<protein>
    <submittedName>
        <fullName evidence="1">Uncharacterized protein</fullName>
    </submittedName>
</protein>
<keyword evidence="2" id="KW-1185">Reference proteome</keyword>
<reference evidence="2" key="1">
    <citation type="journal article" date="2014" name="Stand. Genomic Sci.">
        <title>Complete genome sequence of Burkholderia phymatum STM815(T), a broad host range and efficient nitrogen-fixing symbiont of Mimosa species.</title>
        <authorList>
            <person name="Moulin L."/>
            <person name="Klonowska A."/>
            <person name="Caroline B."/>
            <person name="Booth K."/>
            <person name="Vriezen J.A."/>
            <person name="Melkonian R."/>
            <person name="James E.K."/>
            <person name="Young J.P."/>
            <person name="Bena G."/>
            <person name="Hauser L."/>
            <person name="Land M."/>
            <person name="Kyrpides N."/>
            <person name="Bruce D."/>
            <person name="Chain P."/>
            <person name="Copeland A."/>
            <person name="Pitluck S."/>
            <person name="Woyke T."/>
            <person name="Lizotte-Waniewski M."/>
            <person name="Bristow J."/>
            <person name="Riley M."/>
        </authorList>
    </citation>
    <scope>NUCLEOTIDE SEQUENCE [LARGE SCALE GENOMIC DNA]</scope>
    <source>
        <strain evidence="2">DSM 17167 / CIP 108236 / LMG 21445 / STM815</strain>
        <plasmid evidence="2">Plasmid pBPHY01</plasmid>
    </source>
</reference>
<geneLocation type="plasmid" evidence="1 2">
    <name>pBPHY01</name>
</geneLocation>
<dbReference type="HOGENOM" id="CLU_037502_0_0_4"/>
<proteinExistence type="predicted"/>
<name>B2JTW6_PARP8</name>
<keyword evidence="1" id="KW-0614">Plasmid</keyword>
<evidence type="ECO:0000313" key="1">
    <source>
        <dbReference type="EMBL" id="ACC76019.1"/>
    </source>
</evidence>
<gene>
    <name evidence="1" type="ordered locus">Bphy_7013</name>
</gene>
<dbReference type="RefSeq" id="WP_012406175.1">
    <property type="nucleotide sequence ID" value="NC_010625.1"/>
</dbReference>
<dbReference type="KEGG" id="bph:Bphy_7013"/>
<dbReference type="Proteomes" id="UP000001192">
    <property type="component" value="Plasmid pBPHY01"/>
</dbReference>
<organism evidence="1 2">
    <name type="scientific">Paraburkholderia phymatum (strain DSM 17167 / CIP 108236 / LMG 21445 / STM815)</name>
    <name type="common">Burkholderia phymatum</name>
    <dbReference type="NCBI Taxonomy" id="391038"/>
    <lineage>
        <taxon>Bacteria</taxon>
        <taxon>Pseudomonadati</taxon>
        <taxon>Pseudomonadota</taxon>
        <taxon>Betaproteobacteria</taxon>
        <taxon>Burkholderiales</taxon>
        <taxon>Burkholderiaceae</taxon>
        <taxon>Paraburkholderia</taxon>
    </lineage>
</organism>
<dbReference type="OrthoDB" id="8895745at2"/>